<evidence type="ECO:0000256" key="2">
    <source>
        <dbReference type="ARBA" id="ARBA00008372"/>
    </source>
</evidence>
<accession>A0AAV8H3V9</accession>
<comment type="caution">
    <text evidence="3">The sequence shown here is derived from an EMBL/GenBank/DDBJ whole genome shotgun (WGS) entry which is preliminary data.</text>
</comment>
<dbReference type="Gene3D" id="3.30.420.10">
    <property type="entry name" value="Ribonuclease H-like superfamily/Ribonuclease H"/>
    <property type="match status" value="2"/>
</dbReference>
<protein>
    <submittedName>
        <fullName evidence="3">Poly(A)-specific ribonuclease PARN-like</fullName>
    </submittedName>
</protein>
<dbReference type="PANTHER" id="PTHR15092:SF42">
    <property type="entry name" value="POLY(A)-SPECIFIC RIBONUCLEASE PARN-LIKE"/>
    <property type="match status" value="1"/>
</dbReference>
<keyword evidence="4" id="KW-1185">Reference proteome</keyword>
<gene>
    <name evidence="3" type="ORF">LUZ62_022499</name>
</gene>
<dbReference type="EMBL" id="JAMFTS010000001">
    <property type="protein sequence ID" value="KAJ4809933.1"/>
    <property type="molecule type" value="Genomic_DNA"/>
</dbReference>
<dbReference type="PANTHER" id="PTHR15092">
    <property type="entry name" value="POLY A -SPECIFIC RIBONUCLEASE/TARGET OF EGR1, MEMBER 1"/>
    <property type="match status" value="1"/>
</dbReference>
<proteinExistence type="inferred from homology"/>
<name>A0AAV8H3V9_9POAL</name>
<organism evidence="3 4">
    <name type="scientific">Rhynchospora pubera</name>
    <dbReference type="NCBI Taxonomy" id="906938"/>
    <lineage>
        <taxon>Eukaryota</taxon>
        <taxon>Viridiplantae</taxon>
        <taxon>Streptophyta</taxon>
        <taxon>Embryophyta</taxon>
        <taxon>Tracheophyta</taxon>
        <taxon>Spermatophyta</taxon>
        <taxon>Magnoliopsida</taxon>
        <taxon>Liliopsida</taxon>
        <taxon>Poales</taxon>
        <taxon>Cyperaceae</taxon>
        <taxon>Cyperoideae</taxon>
        <taxon>Rhynchosporeae</taxon>
        <taxon>Rhynchospora</taxon>
    </lineage>
</organism>
<sequence length="587" mass="66218">MSSHTVIKQVTKSTFTPSLLRELKSHIDACDFISLSSIKTFSATSASSWRRRLLPFDTAETAYLKAKLAAESFQILNVSICPFRVEGSKVVAFPSTLIQNQLKCYNFHLFPREEQSYSFSCQASYLESLARKGFDFNLCIYEGISYLSRVQESLAKRRNATHLDFKVFSKSRKSVADSLFMERIKARIQYWRKSCLNSNKSPHGDLANSLRQLILGTQLHGERPCMTIDVCSDNQLNLILETVNGISDSLVPLVVRNSLGTPTSVRVVFTSSEEDKSALLSDIDHAEEEQSFNLRGFREVMDLISNSQKPIVSINCLNDFAFFHEKFIAPLPPSLHEFTCSLKMVFPKILDLGHLMKEIGPLKNAMDTSSSLNLEVPFQADRDGGQSNQGRNALKIISLFVKINYLHICNNIEGYFNMFHPTACMELESVGCQDDTNTYLTHQEDIAKLGVHNLVFLWGFNAASSLQLKDKLRKYHPIFHENFDLKVIDRNCAAIAFQRQGAVVELLKEIKPRSSSIENMISDGVIIAGFGAYEKVCRMGLWDGRLADSLQTVVLSDNTNSPLLAEKSTEICWDNEVMLDQNEYLKV</sequence>
<dbReference type="InterPro" id="IPR012337">
    <property type="entry name" value="RNaseH-like_sf"/>
</dbReference>
<evidence type="ECO:0000313" key="4">
    <source>
        <dbReference type="Proteomes" id="UP001140206"/>
    </source>
</evidence>
<dbReference type="InterPro" id="IPR036397">
    <property type="entry name" value="RNaseH_sf"/>
</dbReference>
<dbReference type="SUPFAM" id="SSF53098">
    <property type="entry name" value="Ribonuclease H-like"/>
    <property type="match status" value="1"/>
</dbReference>
<dbReference type="InterPro" id="IPR051181">
    <property type="entry name" value="CAF1_poly(A)_ribonucleases"/>
</dbReference>
<dbReference type="GO" id="GO:0003723">
    <property type="term" value="F:RNA binding"/>
    <property type="evidence" value="ECO:0007669"/>
    <property type="project" value="TreeGrafter"/>
</dbReference>
<evidence type="ECO:0000256" key="1">
    <source>
        <dbReference type="ARBA" id="ARBA00001968"/>
    </source>
</evidence>
<evidence type="ECO:0000313" key="3">
    <source>
        <dbReference type="EMBL" id="KAJ4809933.1"/>
    </source>
</evidence>
<dbReference type="InterPro" id="IPR006941">
    <property type="entry name" value="RNase_CAF1"/>
</dbReference>
<comment type="cofactor">
    <cofactor evidence="1">
        <name>a divalent metal cation</name>
        <dbReference type="ChEBI" id="CHEBI:60240"/>
    </cofactor>
</comment>
<dbReference type="Pfam" id="PF04857">
    <property type="entry name" value="CAF1"/>
    <property type="match status" value="1"/>
</dbReference>
<reference evidence="3" key="1">
    <citation type="submission" date="2022-08" db="EMBL/GenBank/DDBJ databases">
        <authorList>
            <person name="Marques A."/>
        </authorList>
    </citation>
    <scope>NUCLEOTIDE SEQUENCE</scope>
    <source>
        <strain evidence="3">RhyPub2mFocal</strain>
        <tissue evidence="3">Leaves</tissue>
    </source>
</reference>
<dbReference type="GO" id="GO:0000175">
    <property type="term" value="F:3'-5'-RNA exonuclease activity"/>
    <property type="evidence" value="ECO:0007669"/>
    <property type="project" value="TreeGrafter"/>
</dbReference>
<comment type="similarity">
    <text evidence="2">Belongs to the CAF1 family.</text>
</comment>
<dbReference type="AlphaFoldDB" id="A0AAV8H3V9"/>
<dbReference type="Proteomes" id="UP001140206">
    <property type="component" value="Chromosome 1"/>
</dbReference>